<dbReference type="Proteomes" id="UP000016856">
    <property type="component" value="Unassembled WGS sequence"/>
</dbReference>
<dbReference type="EMBL" id="AXDC01000020">
    <property type="protein sequence ID" value="ERM91916.1"/>
    <property type="molecule type" value="Genomic_DNA"/>
</dbReference>
<comment type="caution">
    <text evidence="1">The sequence shown here is derived from an EMBL/GenBank/DDBJ whole genome shotgun (WGS) entry which is preliminary data.</text>
</comment>
<name>U5CSK3_CALSX</name>
<reference evidence="1 2" key="1">
    <citation type="journal article" date="2013" name="Genome Announc.">
        <title>Draft Genome Sequence of an Anaerobic and Extremophilic Bacterium, Caldanaerobacter yonseiensis, Isolated from a Geothermal Hot Stream.</title>
        <authorList>
            <person name="Lee S.J."/>
            <person name="Lee Y.J."/>
            <person name="Park G.S."/>
            <person name="Kim B.C."/>
            <person name="Lee S.J."/>
            <person name="Shin J.H."/>
            <person name="Lee D.W."/>
        </authorList>
    </citation>
    <scope>NUCLEOTIDE SEQUENCE [LARGE SCALE GENOMIC DNA]</scope>
    <source>
        <strain evidence="1 2">KB-1</strain>
    </source>
</reference>
<accession>U5CSK3</accession>
<protein>
    <submittedName>
        <fullName evidence="1">Uncharacterized protein</fullName>
    </submittedName>
</protein>
<dbReference type="RefSeq" id="WP_022588060.1">
    <property type="nucleotide sequence ID" value="NZ_AXDC01000020.1"/>
</dbReference>
<evidence type="ECO:0000313" key="1">
    <source>
        <dbReference type="EMBL" id="ERM91916.1"/>
    </source>
</evidence>
<sequence>MHKSAVVKNKETGKFRVVRMEVTDLTVDELKMRQKMIEQQIKNYEHDIKYYQSLCDMLKSELEEINKLIEKEGKIL</sequence>
<proteinExistence type="predicted"/>
<dbReference type="PATRIC" id="fig|1388761.3.peg.1647"/>
<gene>
    <name evidence="1" type="ORF">O163_08180</name>
</gene>
<organism evidence="1 2">
    <name type="scientific">Caldanaerobacter subterraneus subsp. yonseiensis KB-1</name>
    <dbReference type="NCBI Taxonomy" id="1388761"/>
    <lineage>
        <taxon>Bacteria</taxon>
        <taxon>Bacillati</taxon>
        <taxon>Bacillota</taxon>
        <taxon>Clostridia</taxon>
        <taxon>Thermoanaerobacterales</taxon>
        <taxon>Thermoanaerobacteraceae</taxon>
        <taxon>Caldanaerobacter</taxon>
    </lineage>
</organism>
<dbReference type="AlphaFoldDB" id="U5CSK3"/>
<evidence type="ECO:0000313" key="2">
    <source>
        <dbReference type="Proteomes" id="UP000016856"/>
    </source>
</evidence>